<evidence type="ECO:0000256" key="1">
    <source>
        <dbReference type="SAM" id="SignalP"/>
    </source>
</evidence>
<accession>A0A9Q0YI17</accession>
<keyword evidence="1" id="KW-0732">Signal</keyword>
<dbReference type="Pfam" id="PF12248">
    <property type="entry name" value="Methyltransf_FA"/>
    <property type="match status" value="1"/>
</dbReference>
<dbReference type="PANTHER" id="PTHR36695:SF12">
    <property type="entry name" value="AGAP008648-PA"/>
    <property type="match status" value="1"/>
</dbReference>
<dbReference type="AlphaFoldDB" id="A0A9Q0YI17"/>
<dbReference type="EMBL" id="JAIZAY010000021">
    <property type="protein sequence ID" value="KAJ8021866.1"/>
    <property type="molecule type" value="Genomic_DNA"/>
</dbReference>
<keyword evidence="4" id="KW-1185">Reference proteome</keyword>
<feature type="chain" id="PRO_5040155961" description="Farnesoic acid O-methyl transferase domain-containing protein" evidence="1">
    <location>
        <begin position="20"/>
        <end position="244"/>
    </location>
</feature>
<feature type="signal peptide" evidence="1">
    <location>
        <begin position="1"/>
        <end position="19"/>
    </location>
</feature>
<dbReference type="PANTHER" id="PTHR36695">
    <property type="entry name" value="AGAP008648-PA"/>
    <property type="match status" value="1"/>
</dbReference>
<organism evidence="3 4">
    <name type="scientific">Holothuria leucospilota</name>
    <name type="common">Black long sea cucumber</name>
    <name type="synonym">Mertensiothuria leucospilota</name>
    <dbReference type="NCBI Taxonomy" id="206669"/>
    <lineage>
        <taxon>Eukaryota</taxon>
        <taxon>Metazoa</taxon>
        <taxon>Echinodermata</taxon>
        <taxon>Eleutherozoa</taxon>
        <taxon>Echinozoa</taxon>
        <taxon>Holothuroidea</taxon>
        <taxon>Aspidochirotacea</taxon>
        <taxon>Aspidochirotida</taxon>
        <taxon>Holothuriidae</taxon>
        <taxon>Holothuria</taxon>
    </lineage>
</organism>
<evidence type="ECO:0000259" key="2">
    <source>
        <dbReference type="Pfam" id="PF12248"/>
    </source>
</evidence>
<reference evidence="3" key="1">
    <citation type="submission" date="2021-10" db="EMBL/GenBank/DDBJ databases">
        <title>Tropical sea cucumber genome reveals ecological adaptation and Cuvierian tubules defense mechanism.</title>
        <authorList>
            <person name="Chen T."/>
        </authorList>
    </citation>
    <scope>NUCLEOTIDE SEQUENCE</scope>
    <source>
        <strain evidence="3">Nanhai2018</strain>
        <tissue evidence="3">Muscle</tissue>
    </source>
</reference>
<comment type="caution">
    <text evidence="3">The sequence shown here is derived from an EMBL/GenBank/DDBJ whole genome shotgun (WGS) entry which is preliminary data.</text>
</comment>
<evidence type="ECO:0000313" key="3">
    <source>
        <dbReference type="EMBL" id="KAJ8021866.1"/>
    </source>
</evidence>
<gene>
    <name evidence="3" type="ORF">HOLleu_39182</name>
</gene>
<proteinExistence type="predicted"/>
<evidence type="ECO:0000313" key="4">
    <source>
        <dbReference type="Proteomes" id="UP001152320"/>
    </source>
</evidence>
<feature type="domain" description="Farnesoic acid O-methyl transferase" evidence="2">
    <location>
        <begin position="53"/>
        <end position="168"/>
    </location>
</feature>
<dbReference type="Proteomes" id="UP001152320">
    <property type="component" value="Chromosome 21"/>
</dbReference>
<name>A0A9Q0YI17_HOLLE</name>
<protein>
    <recommendedName>
        <fullName evidence="2">Farnesoic acid O-methyl transferase domain-containing protein</fullName>
    </recommendedName>
</protein>
<dbReference type="InterPro" id="IPR022041">
    <property type="entry name" value="Methyltransf_FA"/>
</dbReference>
<sequence>MKILNLAFLMLSCLAVCFAIPKNEPVYEPPKINEEFDLQPGEYHFDLEPLLDDGCWYLRFRVKSENTIFIQFSTQNEDGSDESYEVMIGAWNNKNTCIRKGRGDDFILDKATKSIMKGRSWQDFYIRRSQGLWEIGDEDSGKVIATAQDENPFDVKYVGVKSEEKSSWKFELPGFGRRVIRQDIHKPGRYVWKYPELFQENFYLVFAVKSGHDAILVFSPSNGYDDEAYGIVIGERNEQTLVLQ</sequence>